<dbReference type="PROSITE" id="PS51257">
    <property type="entry name" value="PROKAR_LIPOPROTEIN"/>
    <property type="match status" value="1"/>
</dbReference>
<reference evidence="2 3" key="1">
    <citation type="journal article" date="2019" name="New Phytol.">
        <title>Comparative genomics reveals unique wood-decay strategies and fruiting body development in the Schizophyllaceae.</title>
        <authorList>
            <person name="Almasi E."/>
            <person name="Sahu N."/>
            <person name="Krizsan K."/>
            <person name="Balint B."/>
            <person name="Kovacs G.M."/>
            <person name="Kiss B."/>
            <person name="Cseklye J."/>
            <person name="Drula E."/>
            <person name="Henrissat B."/>
            <person name="Nagy I."/>
            <person name="Chovatia M."/>
            <person name="Adam C."/>
            <person name="LaButti K."/>
            <person name="Lipzen A."/>
            <person name="Riley R."/>
            <person name="Grigoriev I.V."/>
            <person name="Nagy L.G."/>
        </authorList>
    </citation>
    <scope>NUCLEOTIDE SEQUENCE [LARGE SCALE GENOMIC DNA]</scope>
    <source>
        <strain evidence="2 3">NL-1724</strain>
    </source>
</reference>
<evidence type="ECO:0000256" key="1">
    <source>
        <dbReference type="SAM" id="SignalP"/>
    </source>
</evidence>
<feature type="non-terminal residue" evidence="2">
    <location>
        <position position="88"/>
    </location>
</feature>
<accession>A0A550BV86</accession>
<name>A0A550BV86_9AGAR</name>
<feature type="chain" id="PRO_5022242573" description="Secreted protein" evidence="1">
    <location>
        <begin position="27"/>
        <end position="88"/>
    </location>
</feature>
<dbReference type="Proteomes" id="UP000320762">
    <property type="component" value="Unassembled WGS sequence"/>
</dbReference>
<feature type="signal peptide" evidence="1">
    <location>
        <begin position="1"/>
        <end position="26"/>
    </location>
</feature>
<evidence type="ECO:0000313" key="3">
    <source>
        <dbReference type="Proteomes" id="UP000320762"/>
    </source>
</evidence>
<sequence length="88" mass="9904">MSSTKDDLPSFPFAFLFLPVLHAVVAACMNQHTAHCYSNLRAVPYHARNTLVRAMCPGKPPPSFAVRVEMMFDDVLVERLPQLLITFL</sequence>
<gene>
    <name evidence="2" type="ORF">BD626DRAFT_519612</name>
</gene>
<dbReference type="EMBL" id="VDMD01000069">
    <property type="protein sequence ID" value="TRM56457.1"/>
    <property type="molecule type" value="Genomic_DNA"/>
</dbReference>
<keyword evidence="3" id="KW-1185">Reference proteome</keyword>
<proteinExistence type="predicted"/>
<dbReference type="AlphaFoldDB" id="A0A550BV86"/>
<protein>
    <recommendedName>
        <fullName evidence="4">Secreted protein</fullName>
    </recommendedName>
</protein>
<evidence type="ECO:0008006" key="4">
    <source>
        <dbReference type="Google" id="ProtNLM"/>
    </source>
</evidence>
<keyword evidence="1" id="KW-0732">Signal</keyword>
<evidence type="ECO:0000313" key="2">
    <source>
        <dbReference type="EMBL" id="TRM56457.1"/>
    </source>
</evidence>
<comment type="caution">
    <text evidence="2">The sequence shown here is derived from an EMBL/GenBank/DDBJ whole genome shotgun (WGS) entry which is preliminary data.</text>
</comment>
<organism evidence="2 3">
    <name type="scientific">Schizophyllum amplum</name>
    <dbReference type="NCBI Taxonomy" id="97359"/>
    <lineage>
        <taxon>Eukaryota</taxon>
        <taxon>Fungi</taxon>
        <taxon>Dikarya</taxon>
        <taxon>Basidiomycota</taxon>
        <taxon>Agaricomycotina</taxon>
        <taxon>Agaricomycetes</taxon>
        <taxon>Agaricomycetidae</taxon>
        <taxon>Agaricales</taxon>
        <taxon>Schizophyllaceae</taxon>
        <taxon>Schizophyllum</taxon>
    </lineage>
</organism>